<comment type="caution">
    <text evidence="1">The sequence shown here is derived from an EMBL/GenBank/DDBJ whole genome shotgun (WGS) entry which is preliminary data.</text>
</comment>
<proteinExistence type="predicted"/>
<sequence>MVALWHIYYVKKCRCTHPPKGKFVAVVCTSPNPYGFLVNSEIAPFIKKRPEFLASQVMIEVLRYSFLTHNSYIDCSRLRSFKSGELHSIQNINNNTRKAIKGIVSGSRLIEPIYKKLICGK</sequence>
<name>X0YS64_9ZZZZ</name>
<protein>
    <submittedName>
        <fullName evidence="1">Uncharacterized protein</fullName>
    </submittedName>
</protein>
<accession>X0YS64</accession>
<evidence type="ECO:0000313" key="1">
    <source>
        <dbReference type="EMBL" id="GAG59274.1"/>
    </source>
</evidence>
<gene>
    <name evidence="1" type="ORF">S01H4_17126</name>
</gene>
<organism evidence="1">
    <name type="scientific">marine sediment metagenome</name>
    <dbReference type="NCBI Taxonomy" id="412755"/>
    <lineage>
        <taxon>unclassified sequences</taxon>
        <taxon>metagenomes</taxon>
        <taxon>ecological metagenomes</taxon>
    </lineage>
</organism>
<dbReference type="AlphaFoldDB" id="X0YS64"/>
<dbReference type="EMBL" id="BART01007529">
    <property type="protein sequence ID" value="GAG59274.1"/>
    <property type="molecule type" value="Genomic_DNA"/>
</dbReference>
<reference evidence="1" key="1">
    <citation type="journal article" date="2014" name="Front. Microbiol.">
        <title>High frequency of phylogenetically diverse reductive dehalogenase-homologous genes in deep subseafloor sedimentary metagenomes.</title>
        <authorList>
            <person name="Kawai M."/>
            <person name="Futagami T."/>
            <person name="Toyoda A."/>
            <person name="Takaki Y."/>
            <person name="Nishi S."/>
            <person name="Hori S."/>
            <person name="Arai W."/>
            <person name="Tsubouchi T."/>
            <person name="Morono Y."/>
            <person name="Uchiyama I."/>
            <person name="Ito T."/>
            <person name="Fujiyama A."/>
            <person name="Inagaki F."/>
            <person name="Takami H."/>
        </authorList>
    </citation>
    <scope>NUCLEOTIDE SEQUENCE</scope>
    <source>
        <strain evidence="1">Expedition CK06-06</strain>
    </source>
</reference>